<sequence>MANRKPTVLVTGFGPFGPHKVNSSMQAVKVCQALAASDITKYVNLVTEEIPVIYEYVEKNIPNLWKKHRPQLCIHAGVNGLSKTVLLEKCAHNDGYQRMCDVDQKFHKTNHCIPGAPNVMHTDVDLEAICAKARQVGSPCEICLSDDAGRYLCDFTYYTSLYHGDSPTVFIHLPPMEGPYTVQEMEETLRILILTILDELRNCKHSRKSNRKL</sequence>
<evidence type="ECO:0000313" key="7">
    <source>
        <dbReference type="RefSeq" id="XP_031564544.1"/>
    </source>
</evidence>
<proteinExistence type="inferred from homology"/>
<organism evidence="6 7">
    <name type="scientific">Actinia tenebrosa</name>
    <name type="common">Australian red waratah sea anemone</name>
    <dbReference type="NCBI Taxonomy" id="6105"/>
    <lineage>
        <taxon>Eukaryota</taxon>
        <taxon>Metazoa</taxon>
        <taxon>Cnidaria</taxon>
        <taxon>Anthozoa</taxon>
        <taxon>Hexacorallia</taxon>
        <taxon>Actiniaria</taxon>
        <taxon>Actiniidae</taxon>
        <taxon>Actinia</taxon>
    </lineage>
</organism>
<dbReference type="PANTHER" id="PTHR23402:SF1">
    <property type="entry name" value="PYROGLUTAMYL-PEPTIDASE I"/>
    <property type="match status" value="1"/>
</dbReference>
<keyword evidence="2" id="KW-0963">Cytoplasm</keyword>
<comment type="similarity">
    <text evidence="1">Belongs to the peptidase C15 family.</text>
</comment>
<dbReference type="InterPro" id="IPR000816">
    <property type="entry name" value="Peptidase_C15"/>
</dbReference>
<dbReference type="FunCoup" id="A0A6P8I7I6">
    <property type="interactions" value="440"/>
</dbReference>
<dbReference type="RefSeq" id="XP_031564544.1">
    <property type="nucleotide sequence ID" value="XM_031708684.1"/>
</dbReference>
<dbReference type="GeneID" id="116299955"/>
<dbReference type="Pfam" id="PF01470">
    <property type="entry name" value="Peptidase_C15"/>
    <property type="match status" value="1"/>
</dbReference>
<name>A0A6P8I7I6_ACTTE</name>
<evidence type="ECO:0000256" key="3">
    <source>
        <dbReference type="ARBA" id="ARBA00022670"/>
    </source>
</evidence>
<dbReference type="InterPro" id="IPR036440">
    <property type="entry name" value="Peptidase_C15-like_sf"/>
</dbReference>
<dbReference type="GO" id="GO:0005829">
    <property type="term" value="C:cytosol"/>
    <property type="evidence" value="ECO:0007669"/>
    <property type="project" value="InterPro"/>
</dbReference>
<dbReference type="Proteomes" id="UP000515163">
    <property type="component" value="Unplaced"/>
</dbReference>
<keyword evidence="5" id="KW-0788">Thiol protease</keyword>
<dbReference type="CDD" id="cd00501">
    <property type="entry name" value="Peptidase_C15"/>
    <property type="match status" value="1"/>
</dbReference>
<evidence type="ECO:0000256" key="4">
    <source>
        <dbReference type="ARBA" id="ARBA00022801"/>
    </source>
</evidence>
<dbReference type="KEGG" id="aten:116299955"/>
<dbReference type="InterPro" id="IPR016125">
    <property type="entry name" value="Peptidase_C15-like"/>
</dbReference>
<keyword evidence="4" id="KW-0378">Hydrolase</keyword>
<dbReference type="GO" id="GO:0016920">
    <property type="term" value="F:pyroglutamyl-peptidase activity"/>
    <property type="evidence" value="ECO:0007669"/>
    <property type="project" value="InterPro"/>
</dbReference>
<dbReference type="PIRSF" id="PIRSF015592">
    <property type="entry name" value="Prld-crbxl_pptds"/>
    <property type="match status" value="1"/>
</dbReference>
<dbReference type="AlphaFoldDB" id="A0A6P8I7I6"/>
<dbReference type="SUPFAM" id="SSF53182">
    <property type="entry name" value="Pyrrolidone carboxyl peptidase (pyroglutamate aminopeptidase)"/>
    <property type="match status" value="1"/>
</dbReference>
<protein>
    <submittedName>
        <fullName evidence="7">Pyroglutamyl-peptidase 1-like isoform X1</fullName>
    </submittedName>
</protein>
<dbReference type="PRINTS" id="PR00706">
    <property type="entry name" value="PYROGLUPTASE"/>
</dbReference>
<evidence type="ECO:0000256" key="2">
    <source>
        <dbReference type="ARBA" id="ARBA00022490"/>
    </source>
</evidence>
<evidence type="ECO:0000256" key="5">
    <source>
        <dbReference type="ARBA" id="ARBA00022807"/>
    </source>
</evidence>
<dbReference type="PANTHER" id="PTHR23402">
    <property type="entry name" value="PROTEASE FAMILY C15 PYROGLUTAMYL-PEPTIDASE I-RELATED"/>
    <property type="match status" value="1"/>
</dbReference>
<accession>A0A6P8I7I6</accession>
<dbReference type="Gene3D" id="3.40.630.20">
    <property type="entry name" value="Peptidase C15, pyroglutamyl peptidase I-like"/>
    <property type="match status" value="1"/>
</dbReference>
<gene>
    <name evidence="7" type="primary">LOC116299955</name>
</gene>
<evidence type="ECO:0000313" key="6">
    <source>
        <dbReference type="Proteomes" id="UP000515163"/>
    </source>
</evidence>
<evidence type="ECO:0000256" key="1">
    <source>
        <dbReference type="ARBA" id="ARBA00006641"/>
    </source>
</evidence>
<keyword evidence="6" id="KW-1185">Reference proteome</keyword>
<dbReference type="OrthoDB" id="407146at2759"/>
<keyword evidence="3" id="KW-0645">Protease</keyword>
<reference evidence="7" key="1">
    <citation type="submission" date="2025-08" db="UniProtKB">
        <authorList>
            <consortium name="RefSeq"/>
        </authorList>
    </citation>
    <scope>IDENTIFICATION</scope>
    <source>
        <tissue evidence="7">Tentacle</tissue>
    </source>
</reference>
<dbReference type="GO" id="GO:0006508">
    <property type="term" value="P:proteolysis"/>
    <property type="evidence" value="ECO:0007669"/>
    <property type="project" value="UniProtKB-KW"/>
</dbReference>
<dbReference type="InParanoid" id="A0A6P8I7I6"/>